<dbReference type="EMBL" id="CAJHOE010000002">
    <property type="protein sequence ID" value="CAD7288258.1"/>
    <property type="molecule type" value="Genomic_DNA"/>
</dbReference>
<evidence type="ECO:0000313" key="2">
    <source>
        <dbReference type="Proteomes" id="UP000789359"/>
    </source>
</evidence>
<proteinExistence type="predicted"/>
<keyword evidence="2" id="KW-1185">Reference proteome</keyword>
<dbReference type="Proteomes" id="UP000789359">
    <property type="component" value="Unassembled WGS sequence"/>
</dbReference>
<reference evidence="1 2" key="1">
    <citation type="submission" date="2020-11" db="EMBL/GenBank/DDBJ databases">
        <authorList>
            <person name="Peeters C."/>
        </authorList>
    </citation>
    <scope>NUCLEOTIDE SEQUENCE [LARGE SCALE GENOMIC DNA]</scope>
    <source>
        <strain evidence="1 2">LMG 8286</strain>
    </source>
</reference>
<name>A0ABM8Q607_9BACT</name>
<comment type="caution">
    <text evidence="1">The sequence shown here is derived from an EMBL/GenBank/DDBJ whole genome shotgun (WGS) entry which is preliminary data.</text>
</comment>
<sequence>MKTQKEFTIKAGTIISIKGLPFRLEQDVRVSGTNANYKLALSQSEHSLLSPCQAAKDVATSSTTSLSLPSKAEDRYS</sequence>
<dbReference type="RefSeq" id="WP_230056982.1">
    <property type="nucleotide sequence ID" value="NZ_CAJHOE010000002.1"/>
</dbReference>
<organism evidence="1 2">
    <name type="scientific">Campylobacter suis</name>
    <dbReference type="NCBI Taxonomy" id="2790657"/>
    <lineage>
        <taxon>Bacteria</taxon>
        <taxon>Pseudomonadati</taxon>
        <taxon>Campylobacterota</taxon>
        <taxon>Epsilonproteobacteria</taxon>
        <taxon>Campylobacterales</taxon>
        <taxon>Campylobacteraceae</taxon>
        <taxon>Campylobacter</taxon>
    </lineage>
</organism>
<accession>A0ABM8Q607</accession>
<gene>
    <name evidence="1" type="ORF">LMG8286_01226</name>
</gene>
<evidence type="ECO:0000313" key="1">
    <source>
        <dbReference type="EMBL" id="CAD7288258.1"/>
    </source>
</evidence>
<protein>
    <submittedName>
        <fullName evidence="1">Uncharacterized protein</fullName>
    </submittedName>
</protein>